<dbReference type="GO" id="GO:0005739">
    <property type="term" value="C:mitochondrion"/>
    <property type="evidence" value="ECO:0007669"/>
    <property type="project" value="UniProtKB-SubCell"/>
</dbReference>
<comment type="caution">
    <text evidence="21">The sequence shown here is derived from an EMBL/GenBank/DDBJ whole genome shotgun (WGS) entry which is preliminary data.</text>
</comment>
<proteinExistence type="inferred from homology"/>
<evidence type="ECO:0000256" key="7">
    <source>
        <dbReference type="ARBA" id="ARBA00022553"/>
    </source>
</evidence>
<feature type="region of interest" description="Disordered" evidence="20">
    <location>
        <begin position="188"/>
        <end position="209"/>
    </location>
</feature>
<evidence type="ECO:0000256" key="10">
    <source>
        <dbReference type="ARBA" id="ARBA00023163"/>
    </source>
</evidence>
<protein>
    <recommendedName>
        <fullName evidence="18">Protein phosphatase 1 regulatory subunit 19</fullName>
    </recommendedName>
    <alternativeName>
        <fullName evidence="17">RNA polymerase II subunit 5-mediating protein</fullName>
    </alternativeName>
</protein>
<evidence type="ECO:0000256" key="5">
    <source>
        <dbReference type="ARBA" id="ARBA00022490"/>
    </source>
</evidence>
<dbReference type="GO" id="GO:0003682">
    <property type="term" value="F:chromatin binding"/>
    <property type="evidence" value="ECO:0007669"/>
    <property type="project" value="TreeGrafter"/>
</dbReference>
<keyword evidence="12" id="KW-0650">Protein phosphatase inhibitor</keyword>
<reference evidence="21 22" key="1">
    <citation type="journal article" date="2019" name="PLoS ONE">
        <title>Genomic analyses reveal an absence of contemporary introgressive admixture between fin whales and blue whales, despite known hybrids.</title>
        <authorList>
            <person name="Westbury M.V."/>
            <person name="Petersen B."/>
            <person name="Lorenzen E.D."/>
        </authorList>
    </citation>
    <scope>NUCLEOTIDE SEQUENCE [LARGE SCALE GENOMIC DNA]</scope>
    <source>
        <strain evidence="21">FinWhale-01</strain>
    </source>
</reference>
<dbReference type="GO" id="GO:0005634">
    <property type="term" value="C:nucleus"/>
    <property type="evidence" value="ECO:0007669"/>
    <property type="project" value="UniProtKB-SubCell"/>
</dbReference>
<evidence type="ECO:0000256" key="13">
    <source>
        <dbReference type="ARBA" id="ARBA00023273"/>
    </source>
</evidence>
<feature type="non-terminal residue" evidence="21">
    <location>
        <position position="1"/>
    </location>
</feature>
<evidence type="ECO:0000256" key="20">
    <source>
        <dbReference type="SAM" id="MobiDB-lite"/>
    </source>
</evidence>
<dbReference type="GO" id="GO:0003714">
    <property type="term" value="F:transcription corepressor activity"/>
    <property type="evidence" value="ECO:0007669"/>
    <property type="project" value="TreeGrafter"/>
</dbReference>
<evidence type="ECO:0000256" key="15">
    <source>
        <dbReference type="ARBA" id="ARBA00053952"/>
    </source>
</evidence>
<dbReference type="GO" id="GO:0004864">
    <property type="term" value="F:protein phosphatase inhibitor activity"/>
    <property type="evidence" value="ECO:0007669"/>
    <property type="project" value="UniProtKB-KW"/>
</dbReference>
<evidence type="ECO:0000256" key="18">
    <source>
        <dbReference type="ARBA" id="ARBA00082683"/>
    </source>
</evidence>
<evidence type="ECO:0000256" key="14">
    <source>
        <dbReference type="ARBA" id="ARBA00038295"/>
    </source>
</evidence>
<sequence length="490" mass="55214">GYCKIMVTAPLASKRILMKKQVPMITDKKKVDNDYNALEERLSTLPDKLSYNIMVPFGPFAFMPGKLVHTNEVTVLLGDNWFAKCSAKQAVGLVEHRKEHVRKTIDDLKKVMKNFESRVEFTEDLQKMSDAAGDIVDIREEIKTDFEFKAKHRIAHKPHSKPKTSDIFEVEFSNDLKSKDLLADKELKPDTVIANGEDTSSEEEKEDQNINVNMMNQVTDSLTPSNCYQNVTNSELFNGQVNSHWNCSVNGSNSYHNNEDEEDDDDDDGGDNENDHDTLGAEDNSIPTIYFSHTVEPKRVRINTGKNTTLKFSEKKEEAKRKRKNSSGSGHSPQDLPMIRTPADIYRVFVDIVNGEYVPRKSILKSRSRENSVCSDTSESSAADFDDRRGVLRSISCEEATCSDANESILDEEQQENHQKKLLPLSVTPEAFSGTVIEKEFLSPSLTPHPAMAHPVLPTIPERKEVLSEVSEGTAKRVSKFKAARLQQKN</sequence>
<feature type="compositionally biased region" description="Acidic residues" evidence="20">
    <location>
        <begin position="259"/>
        <end position="272"/>
    </location>
</feature>
<dbReference type="FunFam" id="1.10.287.370:FF:000008">
    <property type="entry name" value="unconventional prefoldin RPB5 interactor 1"/>
    <property type="match status" value="1"/>
</dbReference>
<evidence type="ECO:0000256" key="6">
    <source>
        <dbReference type="ARBA" id="ARBA00022491"/>
    </source>
</evidence>
<feature type="coiled-coil region" evidence="19">
    <location>
        <begin position="98"/>
        <end position="125"/>
    </location>
</feature>
<keyword evidence="10" id="KW-0804">Transcription</keyword>
<keyword evidence="6" id="KW-0678">Repressor</keyword>
<keyword evidence="7" id="KW-0597">Phosphoprotein</keyword>
<dbReference type="Proteomes" id="UP000437017">
    <property type="component" value="Unassembled WGS sequence"/>
</dbReference>
<dbReference type="CDD" id="cd23159">
    <property type="entry name" value="Prefoldin_URI1"/>
    <property type="match status" value="1"/>
</dbReference>
<evidence type="ECO:0000256" key="1">
    <source>
        <dbReference type="ARBA" id="ARBA00004123"/>
    </source>
</evidence>
<evidence type="ECO:0000256" key="2">
    <source>
        <dbReference type="ARBA" id="ARBA00004173"/>
    </source>
</evidence>
<keyword evidence="9" id="KW-0496">Mitochondrion</keyword>
<organism evidence="21 22">
    <name type="scientific">Balaenoptera physalus</name>
    <name type="common">Fin whale</name>
    <name type="synonym">Balaena physalus</name>
    <dbReference type="NCBI Taxonomy" id="9770"/>
    <lineage>
        <taxon>Eukaryota</taxon>
        <taxon>Metazoa</taxon>
        <taxon>Chordata</taxon>
        <taxon>Craniata</taxon>
        <taxon>Vertebrata</taxon>
        <taxon>Euteleostomi</taxon>
        <taxon>Mammalia</taxon>
        <taxon>Eutheria</taxon>
        <taxon>Laurasiatheria</taxon>
        <taxon>Artiodactyla</taxon>
        <taxon>Whippomorpha</taxon>
        <taxon>Cetacea</taxon>
        <taxon>Mysticeti</taxon>
        <taxon>Balaenopteridae</taxon>
        <taxon>Balaenoptera</taxon>
    </lineage>
</organism>
<comment type="similarity">
    <text evidence="14">Belongs to the RNA polymerase II subunit 5-mediating protein family.</text>
</comment>
<dbReference type="Pfam" id="PF02996">
    <property type="entry name" value="Prefoldin"/>
    <property type="match status" value="1"/>
</dbReference>
<dbReference type="AlphaFoldDB" id="A0A643CIM4"/>
<accession>A0A643CIM4</accession>
<dbReference type="InterPro" id="IPR009053">
    <property type="entry name" value="Prefoldin"/>
</dbReference>
<feature type="region of interest" description="Disordered" evidence="20">
    <location>
        <begin position="252"/>
        <end position="288"/>
    </location>
</feature>
<dbReference type="GO" id="GO:0000122">
    <property type="term" value="P:negative regulation of transcription by RNA polymerase II"/>
    <property type="evidence" value="ECO:0007669"/>
    <property type="project" value="TreeGrafter"/>
</dbReference>
<evidence type="ECO:0000256" key="19">
    <source>
        <dbReference type="SAM" id="Coils"/>
    </source>
</evidence>
<comment type="function">
    <text evidence="15">Plays a central role in maintaining S6K1 signaling and BAD phosphorylation under normal growth conditions thereby protecting cells from potential deleterious effects of sustained S6K1 signaling. The URI1-PPP1CC complex acts as a central component of a negative feedback mechanism that counteracts excessive S6K1 survival signaling to BAD in response to growth factors. Mediates inhibition of PPP1CC phosphatase activity in mitochondria. Coordinates the regulation of nutrient-sensitive gene expression availability in a mTOR-dependent manner. Seems to be a scaffolding protein able to assemble a prefoldin-like complex that contains PFDs and proteins with roles in transcription and ubiquitination.</text>
</comment>
<dbReference type="InterPro" id="IPR052255">
    <property type="entry name" value="RNA_pol_II_subunit5-mediator"/>
</dbReference>
<dbReference type="OrthoDB" id="21413at2759"/>
<evidence type="ECO:0000256" key="3">
    <source>
        <dbReference type="ARBA" id="ARBA00004279"/>
    </source>
</evidence>
<dbReference type="Gene3D" id="1.10.287.370">
    <property type="match status" value="1"/>
</dbReference>
<keyword evidence="19" id="KW-0175">Coiled coil</keyword>
<keyword evidence="22" id="KW-1185">Reference proteome</keyword>
<dbReference type="EMBL" id="SGJD01001405">
    <property type="protein sequence ID" value="KAB0400101.1"/>
    <property type="molecule type" value="Genomic_DNA"/>
</dbReference>
<evidence type="ECO:0000313" key="21">
    <source>
        <dbReference type="EMBL" id="KAB0400101.1"/>
    </source>
</evidence>
<evidence type="ECO:0000256" key="12">
    <source>
        <dbReference type="ARBA" id="ARBA00023272"/>
    </source>
</evidence>
<gene>
    <name evidence="21" type="ORF">E2I00_011643</name>
</gene>
<dbReference type="GO" id="GO:0030425">
    <property type="term" value="C:dendrite"/>
    <property type="evidence" value="ECO:0007669"/>
    <property type="project" value="UniProtKB-SubCell"/>
</dbReference>
<evidence type="ECO:0000256" key="9">
    <source>
        <dbReference type="ARBA" id="ARBA00023128"/>
    </source>
</evidence>
<keyword evidence="5" id="KW-0963">Cytoplasm</keyword>
<evidence type="ECO:0000256" key="17">
    <source>
        <dbReference type="ARBA" id="ARBA00078910"/>
    </source>
</evidence>
<evidence type="ECO:0000256" key="4">
    <source>
        <dbReference type="ARBA" id="ARBA00004496"/>
    </source>
</evidence>
<keyword evidence="13" id="KW-0966">Cell projection</keyword>
<evidence type="ECO:0000256" key="11">
    <source>
        <dbReference type="ARBA" id="ARBA00023242"/>
    </source>
</evidence>
<feature type="region of interest" description="Disordered" evidence="20">
    <location>
        <begin position="300"/>
        <end position="338"/>
    </location>
</feature>
<dbReference type="PANTHER" id="PTHR15111:SF0">
    <property type="entry name" value="UNCONVENTIONAL PREFOLDIN RPB5 INTERACTOR 1"/>
    <property type="match status" value="1"/>
</dbReference>
<evidence type="ECO:0000313" key="22">
    <source>
        <dbReference type="Proteomes" id="UP000437017"/>
    </source>
</evidence>
<dbReference type="InterPro" id="IPR004127">
    <property type="entry name" value="Prefoldin_subunit_alpha"/>
</dbReference>
<comment type="subunit">
    <text evidence="16">Homodimer. Component of the PAQosome complex which is responsible for the biogenesis of several protein complexes and which consists of R2TP complex members RUVBL1, RUVBL2, RPAP3 and PIH1D1, URI complex members PFDN2, PFDN6, PDRG1, UXT and URI1 as well as ASDURF, POLR2E and DNAAF10/WDR92. Interacts with POLR2E/RPB5, RUVBL2 and RUVBL1. Interacts with PFDN2, PFDN4 and STAP1; the interactions are phosphorylation-dependent and occur in a growth-dependent manner in the mitochondrion. Interacts with UXT. Interacts with PPP1CC; the interaction is phosphorylation-dependent and occurs in a growth factor-dependent manner. Interacts (via the middle C-terminal region) with GTF2F1 and GTF2F2. Interacts with DMAP1. Interacts with TSC1 and TSC2. Interacts with PRPF8 and EFTUD2 in a ZNHIT2-dependent manner.</text>
</comment>
<keyword evidence="8" id="KW-0805">Transcription regulation</keyword>
<evidence type="ECO:0000256" key="16">
    <source>
        <dbReference type="ARBA" id="ARBA00064379"/>
    </source>
</evidence>
<keyword evidence="11" id="KW-0539">Nucleus</keyword>
<evidence type="ECO:0000256" key="8">
    <source>
        <dbReference type="ARBA" id="ARBA00023015"/>
    </source>
</evidence>
<comment type="subcellular location">
    <subcellularLocation>
        <location evidence="3">Cell projection</location>
        <location evidence="3">Dendrite</location>
    </subcellularLocation>
    <subcellularLocation>
        <location evidence="4">Cytoplasm</location>
    </subcellularLocation>
    <subcellularLocation>
        <location evidence="2">Mitochondrion</location>
    </subcellularLocation>
    <subcellularLocation>
        <location evidence="1">Nucleus</location>
    </subcellularLocation>
</comment>
<dbReference type="SUPFAM" id="SSF46579">
    <property type="entry name" value="Prefoldin"/>
    <property type="match status" value="1"/>
</dbReference>
<dbReference type="PANTHER" id="PTHR15111">
    <property type="entry name" value="RNA POLYMERASE II SUBUNIT 5-MEDIATING PROTEIN NNX3"/>
    <property type="match status" value="1"/>
</dbReference>
<name>A0A643CIM4_BALPH</name>